<dbReference type="InterPro" id="IPR042855">
    <property type="entry name" value="V_SNARE_CC"/>
</dbReference>
<comment type="function">
    <text evidence="14">May participate in trafficking events that are associated with myogenesis, such as myoblast fusion and/or GLUT4 trafficking.</text>
</comment>
<dbReference type="PANTHER" id="PTHR47462:SF1">
    <property type="entry name" value="VESICLE-ASSOCIATED MEMBRANE PROTEIN 5"/>
    <property type="match status" value="1"/>
</dbReference>
<comment type="similarity">
    <text evidence="2">Belongs to the synaptobrevin family.</text>
</comment>
<evidence type="ECO:0000256" key="1">
    <source>
        <dbReference type="ARBA" id="ARBA00004521"/>
    </source>
</evidence>
<dbReference type="PROSITE" id="PS00417">
    <property type="entry name" value="SYNAPTOBREVIN"/>
    <property type="match status" value="1"/>
</dbReference>
<keyword evidence="11 16" id="KW-0175">Coiled coil</keyword>
<dbReference type="CDD" id="cd15872">
    <property type="entry name" value="R-SNARE_VAMP5"/>
    <property type="match status" value="1"/>
</dbReference>
<dbReference type="FunFam" id="1.20.5.110:FF:000064">
    <property type="entry name" value="Vesicle associated membrane protein 5"/>
    <property type="match status" value="1"/>
</dbReference>
<dbReference type="InterPro" id="IPR001388">
    <property type="entry name" value="Synaptobrevin-like"/>
</dbReference>
<dbReference type="AlphaFoldDB" id="A0A671EV07"/>
<evidence type="ECO:0000256" key="14">
    <source>
        <dbReference type="ARBA" id="ARBA00055606"/>
    </source>
</evidence>
<dbReference type="GO" id="GO:0005794">
    <property type="term" value="C:Golgi apparatus"/>
    <property type="evidence" value="ECO:0007669"/>
    <property type="project" value="UniProtKB-SubCell"/>
</dbReference>
<reference evidence="19" key="5">
    <citation type="submission" date="2025-09" db="UniProtKB">
        <authorList>
            <consortium name="Ensembl"/>
        </authorList>
    </citation>
    <scope>IDENTIFICATION</scope>
</reference>
<dbReference type="Gene3D" id="1.20.5.110">
    <property type="match status" value="1"/>
</dbReference>
<dbReference type="GO" id="GO:0007517">
    <property type="term" value="P:muscle organ development"/>
    <property type="evidence" value="ECO:0007669"/>
    <property type="project" value="UniProtKB-KW"/>
</dbReference>
<feature type="transmembrane region" description="Helical" evidence="17">
    <location>
        <begin position="71"/>
        <end position="93"/>
    </location>
</feature>
<evidence type="ECO:0000256" key="3">
    <source>
        <dbReference type="ARBA" id="ARBA00022473"/>
    </source>
</evidence>
<evidence type="ECO:0000313" key="19">
    <source>
        <dbReference type="Ensembl" id="ENSRFEP00010017080.1"/>
    </source>
</evidence>
<evidence type="ECO:0000256" key="5">
    <source>
        <dbReference type="ARBA" id="ARBA00022541"/>
    </source>
</evidence>
<dbReference type="PANTHER" id="PTHR47462">
    <property type="entry name" value="VESICLE-ASSOCIATED MEMBRANE PROTEIN 5"/>
    <property type="match status" value="1"/>
</dbReference>
<name>A0A671EV07_RHIFE</name>
<dbReference type="InterPro" id="IPR042166">
    <property type="entry name" value="Vamp5"/>
</dbReference>
<dbReference type="InParanoid" id="A0A671EV07"/>
<comment type="subcellular location">
    <subcellularLocation>
        <location evidence="1">Cell membrane</location>
        <topology evidence="1">Single-pass type IV membrane protein</topology>
    </subcellularLocation>
    <subcellularLocation>
        <location evidence="13">Golgi apparatus</location>
        <location evidence="13">trans-Golgi network membrane</location>
        <topology evidence="13">Single-pass type IV membrane protein</topology>
    </subcellularLocation>
</comment>
<keyword evidence="4" id="KW-1003">Cell membrane</keyword>
<evidence type="ECO:0000256" key="16">
    <source>
        <dbReference type="PROSITE-ProRule" id="PRU00290"/>
    </source>
</evidence>
<keyword evidence="10" id="KW-0333">Golgi apparatus</keyword>
<dbReference type="GO" id="GO:0030154">
    <property type="term" value="P:cell differentiation"/>
    <property type="evidence" value="ECO:0007669"/>
    <property type="project" value="UniProtKB-KW"/>
</dbReference>
<accession>A0A671EV07</accession>
<dbReference type="Ensembl" id="ENSRFET00010018637.1">
    <property type="protein sequence ID" value="ENSRFEP00010017080.1"/>
    <property type="gene ID" value="ENSRFEG00010011487.1"/>
</dbReference>
<evidence type="ECO:0000256" key="6">
    <source>
        <dbReference type="ARBA" id="ARBA00022553"/>
    </source>
</evidence>
<keyword evidence="6" id="KW-0597">Phosphoprotein</keyword>
<dbReference type="Pfam" id="PF00957">
    <property type="entry name" value="Synaptobrevin"/>
    <property type="match status" value="1"/>
</dbReference>
<reference evidence="20" key="3">
    <citation type="submission" date="2018-12" db="EMBL/GenBank/DDBJ databases">
        <title>G10K-VGP greater horseshoe bat female genome, primary haplotype.</title>
        <authorList>
            <person name="Teeling E."/>
            <person name="Myers G."/>
            <person name="Vernes S."/>
            <person name="Pippel M."/>
            <person name="Winkler S."/>
            <person name="Fedrigo O."/>
            <person name="Rhie A."/>
            <person name="Koren S."/>
            <person name="Phillippy A."/>
            <person name="Lewin H."/>
            <person name="Damas J."/>
            <person name="Howe K."/>
            <person name="Mountcastle J."/>
            <person name="Jarvis E.D."/>
        </authorList>
    </citation>
    <scope>NUCLEOTIDE SEQUENCE [LARGE SCALE GENOMIC DNA]</scope>
</reference>
<evidence type="ECO:0000256" key="11">
    <source>
        <dbReference type="ARBA" id="ARBA00023054"/>
    </source>
</evidence>
<evidence type="ECO:0000256" key="10">
    <source>
        <dbReference type="ARBA" id="ARBA00023034"/>
    </source>
</evidence>
<evidence type="ECO:0000256" key="8">
    <source>
        <dbReference type="ARBA" id="ARBA00022782"/>
    </source>
</evidence>
<dbReference type="SUPFAM" id="SSF58038">
    <property type="entry name" value="SNARE fusion complex"/>
    <property type="match status" value="1"/>
</dbReference>
<protein>
    <recommendedName>
        <fullName evidence="15">Vesicle-associated membrane protein 5</fullName>
    </recommendedName>
</protein>
<keyword evidence="8" id="KW-0221">Differentiation</keyword>
<evidence type="ECO:0000313" key="20">
    <source>
        <dbReference type="Proteomes" id="UP000472240"/>
    </source>
</evidence>
<keyword evidence="20" id="KW-1185">Reference proteome</keyword>
<keyword evidence="12 17" id="KW-0472">Membrane</keyword>
<feature type="domain" description="V-SNARE coiled-coil homology" evidence="18">
    <location>
        <begin position="5"/>
        <end position="65"/>
    </location>
</feature>
<keyword evidence="5" id="KW-0517">Myogenesis</keyword>
<evidence type="ECO:0000256" key="13">
    <source>
        <dbReference type="ARBA" id="ARBA00037801"/>
    </source>
</evidence>
<keyword evidence="7 17" id="KW-0812">Transmembrane</keyword>
<organism evidence="19 20">
    <name type="scientific">Rhinolophus ferrumequinum</name>
    <name type="common">Greater horseshoe bat</name>
    <dbReference type="NCBI Taxonomy" id="59479"/>
    <lineage>
        <taxon>Eukaryota</taxon>
        <taxon>Metazoa</taxon>
        <taxon>Chordata</taxon>
        <taxon>Craniata</taxon>
        <taxon>Vertebrata</taxon>
        <taxon>Euteleostomi</taxon>
        <taxon>Mammalia</taxon>
        <taxon>Eutheria</taxon>
        <taxon>Laurasiatheria</taxon>
        <taxon>Chiroptera</taxon>
        <taxon>Yinpterochiroptera</taxon>
        <taxon>Rhinolophoidea</taxon>
        <taxon>Rhinolophidae</taxon>
        <taxon>Rhinolophinae</taxon>
        <taxon>Rhinolophus</taxon>
    </lineage>
</organism>
<dbReference type="PROSITE" id="PS50892">
    <property type="entry name" value="V_SNARE"/>
    <property type="match status" value="1"/>
</dbReference>
<keyword evidence="3" id="KW-0217">Developmental protein</keyword>
<reference evidence="19 20" key="2">
    <citation type="journal article" date="2018" name="Annu Rev Anim Biosci">
        <title>Bat Biology, Genomes, and the Bat1K Project: To Generate Chromosome-Level Genomes for All Living Bat Species.</title>
        <authorList>
            <person name="Teeling E.C."/>
            <person name="Vernes S.C."/>
            <person name="Davalos L.M."/>
            <person name="Ray D.A."/>
            <person name="Gilbert M.T.P."/>
            <person name="Myers E."/>
        </authorList>
    </citation>
    <scope>NUCLEOTIDE SEQUENCE</scope>
</reference>
<reference evidence="19" key="4">
    <citation type="submission" date="2025-08" db="UniProtKB">
        <authorList>
            <consortium name="Ensembl"/>
        </authorList>
    </citation>
    <scope>IDENTIFICATION</scope>
</reference>
<evidence type="ECO:0000256" key="2">
    <source>
        <dbReference type="ARBA" id="ARBA00008025"/>
    </source>
</evidence>
<evidence type="ECO:0000256" key="7">
    <source>
        <dbReference type="ARBA" id="ARBA00022692"/>
    </source>
</evidence>
<proteinExistence type="inferred from homology"/>
<reference evidence="19 20" key="1">
    <citation type="journal article" date="2015" name="Annu Rev Anim Biosci">
        <title>The Genome 10K Project: a way forward.</title>
        <authorList>
            <person name="Koepfli K.P."/>
            <person name="Paten B."/>
            <person name="O'Brien S.J."/>
            <person name="Koepfli K.P."/>
            <person name="Paten B."/>
            <person name="Antunes A."/>
            <person name="Belov K."/>
            <person name="Bustamante C."/>
            <person name="Castoe T.A."/>
            <person name="Clawson H."/>
            <person name="Crawford A.J."/>
            <person name="Diekhans M."/>
            <person name="Distel D."/>
            <person name="Durbin R."/>
            <person name="Earl D."/>
            <person name="Fujita M.K."/>
            <person name="Gamble T."/>
            <person name="Georges A."/>
            <person name="Gemmell N."/>
            <person name="Gilbert M.T."/>
            <person name="Graves J.M."/>
            <person name="Green R.E."/>
            <person name="Hickey G."/>
            <person name="Jarvis E.D."/>
            <person name="Johnson W."/>
            <person name="Komissarov A."/>
            <person name="Korf I."/>
            <person name="Kuhn R."/>
            <person name="Larkin D.M."/>
            <person name="Lewin H."/>
            <person name="Lopez J.V."/>
            <person name="Ma J."/>
            <person name="Marques-Bonet T."/>
            <person name="Miller W."/>
            <person name="Murphy R."/>
            <person name="Pevzner P."/>
            <person name="Shapiro B."/>
            <person name="Steiner C."/>
            <person name="Tamazian G."/>
            <person name="Venkatesh B."/>
            <person name="Wang J."/>
            <person name="Wayne R."/>
            <person name="Wiley E."/>
            <person name="Yang H."/>
            <person name="Zhang G."/>
            <person name="Haussler D."/>
            <person name="Ryder O."/>
            <person name="O'Brien S.J."/>
        </authorList>
    </citation>
    <scope>NUCLEOTIDE SEQUENCE</scope>
</reference>
<evidence type="ECO:0000256" key="12">
    <source>
        <dbReference type="ARBA" id="ARBA00023136"/>
    </source>
</evidence>
<gene>
    <name evidence="19" type="primary">RNF181</name>
</gene>
<evidence type="ECO:0000256" key="17">
    <source>
        <dbReference type="SAM" id="Phobius"/>
    </source>
</evidence>
<evidence type="ECO:0000259" key="18">
    <source>
        <dbReference type="PROSITE" id="PS50892"/>
    </source>
</evidence>
<evidence type="ECO:0000256" key="4">
    <source>
        <dbReference type="ARBA" id="ARBA00022475"/>
    </source>
</evidence>
<evidence type="ECO:0000256" key="15">
    <source>
        <dbReference type="ARBA" id="ARBA00071310"/>
    </source>
</evidence>
<dbReference type="Proteomes" id="UP000472240">
    <property type="component" value="Chromosome 13"/>
</dbReference>
<keyword evidence="9 17" id="KW-1133">Transmembrane helix</keyword>
<dbReference type="PRINTS" id="PR00219">
    <property type="entry name" value="SYNAPTOBREVN"/>
</dbReference>
<dbReference type="GeneTree" id="ENSGT00730000111371"/>
<evidence type="ECO:0000256" key="9">
    <source>
        <dbReference type="ARBA" id="ARBA00022989"/>
    </source>
</evidence>
<sequence>MAGKELERCQRQADEVTEIMLNNFDKVLERDGKLAELEQRSDQLLDMSSAFSKTTKTLAQKKRWENIRCRIYLGLVVGGGVLILLIVLLVLFLPQSSEGSSVPQAQNTDAWAPGPAPPSLTGLSYLQLPRPSAPQAGRRTATAHRALRPQPFIGERREAAVQRVRQSAVSDSLASMASYFDEHDCEPLDQEQEVRTNMLLELARWVRGARRWGQAAGFWIGTGWEGGSSEAADSGENG</sequence>
<dbReference type="InterPro" id="IPR042581">
    <property type="entry name" value="VAMP5_R-SNARE"/>
</dbReference>
<dbReference type="GO" id="GO:0005886">
    <property type="term" value="C:plasma membrane"/>
    <property type="evidence" value="ECO:0007669"/>
    <property type="project" value="UniProtKB-SubCell"/>
</dbReference>
<dbReference type="GO" id="GO:0043001">
    <property type="term" value="P:Golgi to plasma membrane protein transport"/>
    <property type="evidence" value="ECO:0007669"/>
    <property type="project" value="TreeGrafter"/>
</dbReference>